<evidence type="ECO:0000256" key="6">
    <source>
        <dbReference type="SAM" id="Phobius"/>
    </source>
</evidence>
<dbReference type="PANTHER" id="PTHR32196">
    <property type="entry name" value="ABC TRANSPORTER PERMEASE PROTEIN YPHD-RELATED-RELATED"/>
    <property type="match status" value="1"/>
</dbReference>
<dbReference type="Proteomes" id="UP000013180">
    <property type="component" value="Unassembled WGS sequence"/>
</dbReference>
<proteinExistence type="predicted"/>
<keyword evidence="8" id="KW-1185">Reference proteome</keyword>
<gene>
    <name evidence="7" type="ORF">HMPREF1083_02537</name>
</gene>
<evidence type="ECO:0000313" key="8">
    <source>
        <dbReference type="Proteomes" id="UP000013180"/>
    </source>
</evidence>
<dbReference type="PANTHER" id="PTHR32196:SF18">
    <property type="entry name" value="GALACTOSE_METHYL GALACTOSIDE IMPORT PERMEASE PROTEIN MGLC"/>
    <property type="match status" value="1"/>
</dbReference>
<comment type="caution">
    <text evidence="7">The sequence shown here is derived from an EMBL/GenBank/DDBJ whole genome shotgun (WGS) entry which is preliminary data.</text>
</comment>
<accession>R0D2A5</accession>
<evidence type="ECO:0000256" key="4">
    <source>
        <dbReference type="ARBA" id="ARBA00022989"/>
    </source>
</evidence>
<dbReference type="HOGENOM" id="CLU_028880_6_0_9"/>
<keyword evidence="5 6" id="KW-0472">Membrane</keyword>
<keyword evidence="4 6" id="KW-1133">Transmembrane helix</keyword>
<sequence length="212" mass="22534">MAHWGVAPFIASLGIQLVSYGLCLQYFNGVCNSNPVSGFDKFFSKFCQGTIRIGGLSLSYLMFYAIAVVAIMWIIWNRTTLGKNMFAIGGNREAAKVCGVNVKRTMIIVYVIAGILYAFGGVLEAGRTGSANSTMGTDYAMDAIAACVVGGISMKGGIGTLPGVVVGVIIFQIISYGLIYVGVSPDLQYVVKGMIIIVAVVLDNRKTMRKAA</sequence>
<dbReference type="InterPro" id="IPR001851">
    <property type="entry name" value="ABC_transp_permease"/>
</dbReference>
<name>R0D2A5_9FIRM</name>
<feature type="transmembrane region" description="Helical" evidence="6">
    <location>
        <begin position="187"/>
        <end position="204"/>
    </location>
</feature>
<evidence type="ECO:0008006" key="9">
    <source>
        <dbReference type="Google" id="ProtNLM"/>
    </source>
</evidence>
<dbReference type="PATRIC" id="fig|999406.3.peg.2732"/>
<evidence type="ECO:0000256" key="1">
    <source>
        <dbReference type="ARBA" id="ARBA00004651"/>
    </source>
</evidence>
<dbReference type="AlphaFoldDB" id="R0D2A5"/>
<dbReference type="EMBL" id="AGYL01000021">
    <property type="protein sequence ID" value="ENZ63904.1"/>
    <property type="molecule type" value="Genomic_DNA"/>
</dbReference>
<evidence type="ECO:0000313" key="7">
    <source>
        <dbReference type="EMBL" id="ENZ63904.1"/>
    </source>
</evidence>
<dbReference type="GO" id="GO:0022857">
    <property type="term" value="F:transmembrane transporter activity"/>
    <property type="evidence" value="ECO:0007669"/>
    <property type="project" value="InterPro"/>
</dbReference>
<keyword evidence="2" id="KW-1003">Cell membrane</keyword>
<feature type="transmembrane region" description="Helical" evidence="6">
    <location>
        <begin position="49"/>
        <end position="76"/>
    </location>
</feature>
<evidence type="ECO:0000256" key="3">
    <source>
        <dbReference type="ARBA" id="ARBA00022692"/>
    </source>
</evidence>
<dbReference type="Pfam" id="PF02653">
    <property type="entry name" value="BPD_transp_2"/>
    <property type="match status" value="1"/>
</dbReference>
<keyword evidence="3 6" id="KW-0812">Transmembrane</keyword>
<comment type="subcellular location">
    <subcellularLocation>
        <location evidence="1">Cell membrane</location>
        <topology evidence="1">Multi-pass membrane protein</topology>
    </subcellularLocation>
</comment>
<dbReference type="GO" id="GO:0005886">
    <property type="term" value="C:plasma membrane"/>
    <property type="evidence" value="ECO:0007669"/>
    <property type="project" value="UniProtKB-SubCell"/>
</dbReference>
<feature type="transmembrane region" description="Helical" evidence="6">
    <location>
        <begin position="6"/>
        <end position="28"/>
    </location>
</feature>
<dbReference type="RefSeq" id="WP_002586633.1">
    <property type="nucleotide sequence ID" value="NZ_KB851038.1"/>
</dbReference>
<dbReference type="CDD" id="cd06579">
    <property type="entry name" value="TM_PBP1_transp_AraH_like"/>
    <property type="match status" value="1"/>
</dbReference>
<evidence type="ECO:0000256" key="2">
    <source>
        <dbReference type="ARBA" id="ARBA00022475"/>
    </source>
</evidence>
<feature type="transmembrane region" description="Helical" evidence="6">
    <location>
        <begin position="107"/>
        <end position="126"/>
    </location>
</feature>
<evidence type="ECO:0000256" key="5">
    <source>
        <dbReference type="ARBA" id="ARBA00023136"/>
    </source>
</evidence>
<protein>
    <recommendedName>
        <fullName evidence="9">Methyl-galactoside ABC transporter permease</fullName>
    </recommendedName>
</protein>
<organism evidence="7 8">
    <name type="scientific">[Clostridium] clostridioforme 90A6</name>
    <dbReference type="NCBI Taxonomy" id="999406"/>
    <lineage>
        <taxon>Bacteria</taxon>
        <taxon>Bacillati</taxon>
        <taxon>Bacillota</taxon>
        <taxon>Clostridia</taxon>
        <taxon>Lachnospirales</taxon>
        <taxon>Lachnospiraceae</taxon>
        <taxon>Enterocloster</taxon>
    </lineage>
</organism>
<reference evidence="7" key="1">
    <citation type="submission" date="2013-01" db="EMBL/GenBank/DDBJ databases">
        <title>The Genome Sequence of Clostridium clostridioforme 90A6.</title>
        <authorList>
            <consortium name="The Broad Institute Genome Sequencing Platform"/>
            <person name="Earl A."/>
            <person name="Ward D."/>
            <person name="Feldgarden M."/>
            <person name="Gevers D."/>
            <person name="Courvalin P."/>
            <person name="Lambert T."/>
            <person name="Walker B."/>
            <person name="Young S.K."/>
            <person name="Zeng Q."/>
            <person name="Gargeya S."/>
            <person name="Fitzgerald M."/>
            <person name="Haas B."/>
            <person name="Abouelleil A."/>
            <person name="Alvarado L."/>
            <person name="Arachchi H.M."/>
            <person name="Berlin A.M."/>
            <person name="Chapman S.B."/>
            <person name="Dewar J."/>
            <person name="Goldberg J."/>
            <person name="Griggs A."/>
            <person name="Gujja S."/>
            <person name="Hansen M."/>
            <person name="Howarth C."/>
            <person name="Imamovic A."/>
            <person name="Larimer J."/>
            <person name="McCowan C."/>
            <person name="Murphy C."/>
            <person name="Neiman D."/>
            <person name="Pearson M."/>
            <person name="Priest M."/>
            <person name="Roberts A."/>
            <person name="Saif S."/>
            <person name="Shea T."/>
            <person name="Sisk P."/>
            <person name="Sykes S."/>
            <person name="Wortman J."/>
            <person name="Nusbaum C."/>
            <person name="Birren B."/>
        </authorList>
    </citation>
    <scope>NUCLEOTIDE SEQUENCE [LARGE SCALE GENOMIC DNA]</scope>
    <source>
        <strain evidence="7">90A6</strain>
    </source>
</reference>